<proteinExistence type="predicted"/>
<keyword evidence="1" id="KW-0472">Membrane</keyword>
<evidence type="ECO:0000256" key="1">
    <source>
        <dbReference type="SAM" id="Phobius"/>
    </source>
</evidence>
<accession>A0AAV4JUK1</accession>
<keyword evidence="4" id="KW-1185">Reference proteome</keyword>
<protein>
    <recommendedName>
        <fullName evidence="5">MARVEL domain-containing protein</fullName>
    </recommendedName>
</protein>
<feature type="transmembrane region" description="Helical" evidence="1">
    <location>
        <begin position="136"/>
        <end position="155"/>
    </location>
</feature>
<feature type="signal peptide" evidence="2">
    <location>
        <begin position="1"/>
        <end position="19"/>
    </location>
</feature>
<name>A0AAV4JUK1_9GAST</name>
<keyword evidence="1" id="KW-1133">Transmembrane helix</keyword>
<organism evidence="3 4">
    <name type="scientific">Elysia marginata</name>
    <dbReference type="NCBI Taxonomy" id="1093978"/>
    <lineage>
        <taxon>Eukaryota</taxon>
        <taxon>Metazoa</taxon>
        <taxon>Spiralia</taxon>
        <taxon>Lophotrochozoa</taxon>
        <taxon>Mollusca</taxon>
        <taxon>Gastropoda</taxon>
        <taxon>Heterobranchia</taxon>
        <taxon>Euthyneura</taxon>
        <taxon>Panpulmonata</taxon>
        <taxon>Sacoglossa</taxon>
        <taxon>Placobranchoidea</taxon>
        <taxon>Plakobranchidae</taxon>
        <taxon>Elysia</taxon>
    </lineage>
</organism>
<sequence>MQWACWFLGLSVLLQSACFYYTGVPGPHADKTKTVLTYDDVWGERSREEKLGSDAHYLGMSGAGFICELSSFIIAICLVCKGENLQRGGGTCLEVLTSCLALFSVIFYIYDLYLLWSWSEGKLDFDWSTWVTSIDILLDSVSFVLLVVMACCDCCDDEIPYKRFKY</sequence>
<evidence type="ECO:0000256" key="2">
    <source>
        <dbReference type="SAM" id="SignalP"/>
    </source>
</evidence>
<keyword evidence="1" id="KW-0812">Transmembrane</keyword>
<gene>
    <name evidence="3" type="ORF">ElyMa_007055300</name>
</gene>
<reference evidence="3 4" key="1">
    <citation type="journal article" date="2021" name="Elife">
        <title>Chloroplast acquisition without the gene transfer in kleptoplastic sea slugs, Plakobranchus ocellatus.</title>
        <authorList>
            <person name="Maeda T."/>
            <person name="Takahashi S."/>
            <person name="Yoshida T."/>
            <person name="Shimamura S."/>
            <person name="Takaki Y."/>
            <person name="Nagai Y."/>
            <person name="Toyoda A."/>
            <person name="Suzuki Y."/>
            <person name="Arimoto A."/>
            <person name="Ishii H."/>
            <person name="Satoh N."/>
            <person name="Nishiyama T."/>
            <person name="Hasebe M."/>
            <person name="Maruyama T."/>
            <person name="Minagawa J."/>
            <person name="Obokata J."/>
            <person name="Shigenobu S."/>
        </authorList>
    </citation>
    <scope>NUCLEOTIDE SEQUENCE [LARGE SCALE GENOMIC DNA]</scope>
</reference>
<feature type="transmembrane region" description="Helical" evidence="1">
    <location>
        <begin position="92"/>
        <end position="116"/>
    </location>
</feature>
<evidence type="ECO:0008006" key="5">
    <source>
        <dbReference type="Google" id="ProtNLM"/>
    </source>
</evidence>
<comment type="caution">
    <text evidence="3">The sequence shown here is derived from an EMBL/GenBank/DDBJ whole genome shotgun (WGS) entry which is preliminary data.</text>
</comment>
<feature type="chain" id="PRO_5043585031" description="MARVEL domain-containing protein" evidence="2">
    <location>
        <begin position="20"/>
        <end position="166"/>
    </location>
</feature>
<dbReference type="AlphaFoldDB" id="A0AAV4JUK1"/>
<keyword evidence="2" id="KW-0732">Signal</keyword>
<evidence type="ECO:0000313" key="4">
    <source>
        <dbReference type="Proteomes" id="UP000762676"/>
    </source>
</evidence>
<evidence type="ECO:0000313" key="3">
    <source>
        <dbReference type="EMBL" id="GFS26474.1"/>
    </source>
</evidence>
<dbReference type="Proteomes" id="UP000762676">
    <property type="component" value="Unassembled WGS sequence"/>
</dbReference>
<feature type="transmembrane region" description="Helical" evidence="1">
    <location>
        <begin position="57"/>
        <end position="80"/>
    </location>
</feature>
<dbReference type="EMBL" id="BMAT01014120">
    <property type="protein sequence ID" value="GFS26474.1"/>
    <property type="molecule type" value="Genomic_DNA"/>
</dbReference>